<evidence type="ECO:0000313" key="2">
    <source>
        <dbReference type="EMBL" id="KAK3274817.1"/>
    </source>
</evidence>
<comment type="caution">
    <text evidence="2">The sequence shown here is derived from an EMBL/GenBank/DDBJ whole genome shotgun (WGS) entry which is preliminary data.</text>
</comment>
<reference evidence="2 3" key="1">
    <citation type="journal article" date="2015" name="Genome Biol. Evol.">
        <title>Comparative Genomics of a Bacterivorous Green Alga Reveals Evolutionary Causalities and Consequences of Phago-Mixotrophic Mode of Nutrition.</title>
        <authorList>
            <person name="Burns J.A."/>
            <person name="Paasch A."/>
            <person name="Narechania A."/>
            <person name="Kim E."/>
        </authorList>
    </citation>
    <scope>NUCLEOTIDE SEQUENCE [LARGE SCALE GENOMIC DNA]</scope>
    <source>
        <strain evidence="2 3">PLY_AMNH</strain>
    </source>
</reference>
<dbReference type="Proteomes" id="UP001190700">
    <property type="component" value="Unassembled WGS sequence"/>
</dbReference>
<evidence type="ECO:0000313" key="3">
    <source>
        <dbReference type="Proteomes" id="UP001190700"/>
    </source>
</evidence>
<gene>
    <name evidence="2" type="ORF">CYMTET_17025</name>
</gene>
<keyword evidence="3" id="KW-1185">Reference proteome</keyword>
<name>A0AAE0L7K5_9CHLO</name>
<proteinExistence type="predicted"/>
<accession>A0AAE0L7K5</accession>
<dbReference type="EMBL" id="LGRX02007520">
    <property type="protein sequence ID" value="KAK3274817.1"/>
    <property type="molecule type" value="Genomic_DNA"/>
</dbReference>
<feature type="region of interest" description="Disordered" evidence="1">
    <location>
        <begin position="122"/>
        <end position="162"/>
    </location>
</feature>
<sequence length="192" mass="20434">MTDVAVVTKVATVLFSSAALDQLPDDFSAKFEERLVQHSQDAGTKVVVIVESLTAGSVLVNFSASFYTEGDEVAQADAAQVAASKLETDLETNCSAIFQGDTYFDQYGKAELASDISTMQSGYLPTTSTSESSSTESTSDNVSTNSPTGGTDHESTSRSSHNGYTKLTVSLMAMCAHNCAEKHDMDRKRVIS</sequence>
<dbReference type="AlphaFoldDB" id="A0AAE0L7K5"/>
<protein>
    <submittedName>
        <fullName evidence="2">Uncharacterized protein</fullName>
    </submittedName>
</protein>
<feature type="compositionally biased region" description="Low complexity" evidence="1">
    <location>
        <begin position="126"/>
        <end position="146"/>
    </location>
</feature>
<evidence type="ECO:0000256" key="1">
    <source>
        <dbReference type="SAM" id="MobiDB-lite"/>
    </source>
</evidence>
<organism evidence="2 3">
    <name type="scientific">Cymbomonas tetramitiformis</name>
    <dbReference type="NCBI Taxonomy" id="36881"/>
    <lineage>
        <taxon>Eukaryota</taxon>
        <taxon>Viridiplantae</taxon>
        <taxon>Chlorophyta</taxon>
        <taxon>Pyramimonadophyceae</taxon>
        <taxon>Pyramimonadales</taxon>
        <taxon>Pyramimonadaceae</taxon>
        <taxon>Cymbomonas</taxon>
    </lineage>
</organism>